<dbReference type="Proteomes" id="UP001412067">
    <property type="component" value="Unassembled WGS sequence"/>
</dbReference>
<evidence type="ECO:0000313" key="1">
    <source>
        <dbReference type="EMBL" id="KAK8956407.1"/>
    </source>
</evidence>
<dbReference type="EMBL" id="JBBWWR010000013">
    <property type="protein sequence ID" value="KAK8956407.1"/>
    <property type="molecule type" value="Genomic_DNA"/>
</dbReference>
<accession>A0ABR2M254</accession>
<proteinExistence type="predicted"/>
<reference evidence="1 2" key="1">
    <citation type="journal article" date="2022" name="Nat. Plants">
        <title>Genomes of leafy and leafless Platanthera orchids illuminate the evolution of mycoheterotrophy.</title>
        <authorList>
            <person name="Li M.H."/>
            <person name="Liu K.W."/>
            <person name="Li Z."/>
            <person name="Lu H.C."/>
            <person name="Ye Q.L."/>
            <person name="Zhang D."/>
            <person name="Wang J.Y."/>
            <person name="Li Y.F."/>
            <person name="Zhong Z.M."/>
            <person name="Liu X."/>
            <person name="Yu X."/>
            <person name="Liu D.K."/>
            <person name="Tu X.D."/>
            <person name="Liu B."/>
            <person name="Hao Y."/>
            <person name="Liao X.Y."/>
            <person name="Jiang Y.T."/>
            <person name="Sun W.H."/>
            <person name="Chen J."/>
            <person name="Chen Y.Q."/>
            <person name="Ai Y."/>
            <person name="Zhai J.W."/>
            <person name="Wu S.S."/>
            <person name="Zhou Z."/>
            <person name="Hsiao Y.Y."/>
            <person name="Wu W.L."/>
            <person name="Chen Y.Y."/>
            <person name="Lin Y.F."/>
            <person name="Hsu J.L."/>
            <person name="Li C.Y."/>
            <person name="Wang Z.W."/>
            <person name="Zhao X."/>
            <person name="Zhong W.Y."/>
            <person name="Ma X.K."/>
            <person name="Ma L."/>
            <person name="Huang J."/>
            <person name="Chen G.Z."/>
            <person name="Huang M.Z."/>
            <person name="Huang L."/>
            <person name="Peng D.H."/>
            <person name="Luo Y.B."/>
            <person name="Zou S.Q."/>
            <person name="Chen S.P."/>
            <person name="Lan S."/>
            <person name="Tsai W.C."/>
            <person name="Van de Peer Y."/>
            <person name="Liu Z.J."/>
        </authorList>
    </citation>
    <scope>NUCLEOTIDE SEQUENCE [LARGE SCALE GENOMIC DNA]</scope>
    <source>
        <strain evidence="1">Lor288</strain>
    </source>
</reference>
<organism evidence="1 2">
    <name type="scientific">Platanthera guangdongensis</name>
    <dbReference type="NCBI Taxonomy" id="2320717"/>
    <lineage>
        <taxon>Eukaryota</taxon>
        <taxon>Viridiplantae</taxon>
        <taxon>Streptophyta</taxon>
        <taxon>Embryophyta</taxon>
        <taxon>Tracheophyta</taxon>
        <taxon>Spermatophyta</taxon>
        <taxon>Magnoliopsida</taxon>
        <taxon>Liliopsida</taxon>
        <taxon>Asparagales</taxon>
        <taxon>Orchidaceae</taxon>
        <taxon>Orchidoideae</taxon>
        <taxon>Orchideae</taxon>
        <taxon>Orchidinae</taxon>
        <taxon>Platanthera</taxon>
    </lineage>
</organism>
<sequence length="105" mass="11095">MAPGPTGKFIIEVEFLDLKIAPTSCEVAKKYGNGICRSKCQDVGCGQSSSGVLGKPSQKRKFVQRTLKMEASGCYGATTARDAGEGGKSGGDGVEFFGRPWHGEF</sequence>
<gene>
    <name evidence="1" type="ORF">KSP40_PGU001560</name>
</gene>
<protein>
    <submittedName>
        <fullName evidence="1">Uncharacterized protein</fullName>
    </submittedName>
</protein>
<keyword evidence="2" id="KW-1185">Reference proteome</keyword>
<name>A0ABR2M254_9ASPA</name>
<comment type="caution">
    <text evidence="1">The sequence shown here is derived from an EMBL/GenBank/DDBJ whole genome shotgun (WGS) entry which is preliminary data.</text>
</comment>
<evidence type="ECO:0000313" key="2">
    <source>
        <dbReference type="Proteomes" id="UP001412067"/>
    </source>
</evidence>